<accession>A0AAU9GB20</accession>
<organism evidence="7 8">
    <name type="scientific">Drosophila madeirensis</name>
    <name type="common">Fruit fly</name>
    <dbReference type="NCBI Taxonomy" id="30013"/>
    <lineage>
        <taxon>Eukaryota</taxon>
        <taxon>Metazoa</taxon>
        <taxon>Ecdysozoa</taxon>
        <taxon>Arthropoda</taxon>
        <taxon>Hexapoda</taxon>
        <taxon>Insecta</taxon>
        <taxon>Pterygota</taxon>
        <taxon>Neoptera</taxon>
        <taxon>Endopterygota</taxon>
        <taxon>Diptera</taxon>
        <taxon>Brachycera</taxon>
        <taxon>Muscomorpha</taxon>
        <taxon>Ephydroidea</taxon>
        <taxon>Drosophilidae</taxon>
        <taxon>Drosophila</taxon>
        <taxon>Sophophora</taxon>
    </lineage>
</organism>
<evidence type="ECO:0000256" key="1">
    <source>
        <dbReference type="ARBA" id="ARBA00004651"/>
    </source>
</evidence>
<protein>
    <recommendedName>
        <fullName evidence="6">Gustatory receptor</fullName>
    </recommendedName>
</protein>
<reference evidence="7 8" key="1">
    <citation type="submission" date="2024-02" db="EMBL/GenBank/DDBJ databases">
        <title>A chromosome-level genome assembly of Drosophila madeirensis, a fruit fly species endemic to Madeira island.</title>
        <authorList>
            <person name="Tomihara K."/>
            <person name="Llopart A."/>
            <person name="Yamamoto D."/>
        </authorList>
    </citation>
    <scope>NUCLEOTIDE SEQUENCE [LARGE SCALE GENOMIC DNA]</scope>
    <source>
        <strain evidence="7 8">RF1</strain>
    </source>
</reference>
<dbReference type="InterPro" id="IPR013604">
    <property type="entry name" value="7TM_chemorcpt"/>
</dbReference>
<evidence type="ECO:0000313" key="8">
    <source>
        <dbReference type="Proteomes" id="UP001500889"/>
    </source>
</evidence>
<evidence type="ECO:0000256" key="3">
    <source>
        <dbReference type="ARBA" id="ARBA00022692"/>
    </source>
</evidence>
<keyword evidence="8" id="KW-1185">Reference proteome</keyword>
<dbReference type="Pfam" id="PF08395">
    <property type="entry name" value="7tm_7"/>
    <property type="match status" value="1"/>
</dbReference>
<evidence type="ECO:0000256" key="5">
    <source>
        <dbReference type="ARBA" id="ARBA00023136"/>
    </source>
</evidence>
<feature type="transmembrane region" description="Helical" evidence="6">
    <location>
        <begin position="129"/>
        <end position="152"/>
    </location>
</feature>
<sequence length="413" mass="47561">MVDLVKFWVRIGYLYARFTGTLNFEVDLKTGRTRVTRGATIYSAFANLFLISILAHHFGPSKIKCELWKDISSLHESVFMIVSWLRVSCALAALASRWYHRRRYIRLISCFRRLFLQNPEVMRLCRRGFISKCFVTSVAEIMQFLVSILTVWDKLTIALLLGIWGVMTVTAIMNVAITQYFFALGNARGHYILINRKLRALLGEAQSLGPRRKRRNGVFITKCCFLADRLDEIAQTQSEVQALIEGMSKIYGLQILCLCLTYYLTCVANIYILFSLYKYNGMTQSWSKLGMVAAAIFFIFYHIDCVINSYNVFYLLDAHQEMHKLLEQRNLFPGALDERLESAVSAAMSSGTNYPILTFICFQFDSFELSLARNPLNLKCFGLFRLNRYSAFDVGNSILINSVLLIQYDMQNY</sequence>
<feature type="transmembrane region" description="Helical" evidence="6">
    <location>
        <begin position="289"/>
        <end position="316"/>
    </location>
</feature>
<dbReference type="Proteomes" id="UP001500889">
    <property type="component" value="Chromosome E"/>
</dbReference>
<keyword evidence="6 7" id="KW-0675">Receptor</keyword>
<keyword evidence="5 6" id="KW-0472">Membrane</keyword>
<dbReference type="AlphaFoldDB" id="A0AAU9GB20"/>
<evidence type="ECO:0000256" key="6">
    <source>
        <dbReference type="RuleBase" id="RU363108"/>
    </source>
</evidence>
<keyword evidence="4 6" id="KW-1133">Transmembrane helix</keyword>
<name>A0AAU9GB20_DROMD</name>
<dbReference type="GO" id="GO:0005886">
    <property type="term" value="C:plasma membrane"/>
    <property type="evidence" value="ECO:0007669"/>
    <property type="project" value="UniProtKB-SubCell"/>
</dbReference>
<evidence type="ECO:0000256" key="2">
    <source>
        <dbReference type="ARBA" id="ARBA00022475"/>
    </source>
</evidence>
<comment type="function">
    <text evidence="6">Gustatory receptor which mediates acceptance or avoidance behavior, depending on its substrates.</text>
</comment>
<feature type="transmembrane region" description="Helical" evidence="6">
    <location>
        <begin position="39"/>
        <end position="58"/>
    </location>
</feature>
<dbReference type="EMBL" id="AP029267">
    <property type="protein sequence ID" value="BFG05815.1"/>
    <property type="molecule type" value="Genomic_DNA"/>
</dbReference>
<dbReference type="GO" id="GO:0007165">
    <property type="term" value="P:signal transduction"/>
    <property type="evidence" value="ECO:0007669"/>
    <property type="project" value="UniProtKB-KW"/>
</dbReference>
<comment type="subcellular location">
    <subcellularLocation>
        <location evidence="1 6">Cell membrane</location>
        <topology evidence="1 6">Multi-pass membrane protein</topology>
    </subcellularLocation>
</comment>
<feature type="transmembrane region" description="Helical" evidence="6">
    <location>
        <begin position="158"/>
        <end position="182"/>
    </location>
</feature>
<comment type="caution">
    <text evidence="6">Lacks conserved residue(s) required for the propagation of feature annotation.</text>
</comment>
<keyword evidence="3 6" id="KW-0812">Transmembrane</keyword>
<keyword evidence="6" id="KW-0807">Transducer</keyword>
<feature type="transmembrane region" description="Helical" evidence="6">
    <location>
        <begin position="78"/>
        <end position="99"/>
    </location>
</feature>
<comment type="similarity">
    <text evidence="6">Belongs to the insect chemoreceptor superfamily. Gustatory receptor (GR) family.</text>
</comment>
<gene>
    <name evidence="7" type="ORF">DMAD_04461</name>
</gene>
<evidence type="ECO:0000313" key="7">
    <source>
        <dbReference type="EMBL" id="BFG05815.1"/>
    </source>
</evidence>
<dbReference type="GO" id="GO:0050909">
    <property type="term" value="P:sensory perception of taste"/>
    <property type="evidence" value="ECO:0007669"/>
    <property type="project" value="InterPro"/>
</dbReference>
<keyword evidence="2 6" id="KW-1003">Cell membrane</keyword>
<evidence type="ECO:0000256" key="4">
    <source>
        <dbReference type="ARBA" id="ARBA00022989"/>
    </source>
</evidence>
<feature type="transmembrane region" description="Helical" evidence="6">
    <location>
        <begin position="255"/>
        <end position="277"/>
    </location>
</feature>
<proteinExistence type="inferred from homology"/>